<evidence type="ECO:0000313" key="2">
    <source>
        <dbReference type="EMBL" id="SHF46295.1"/>
    </source>
</evidence>
<dbReference type="PANTHER" id="PTHR21015">
    <property type="entry name" value="UDP-N-ACETYLGLUCOSAMINE--N-ACETYLMURAMYL-(PENTAPEPTIDE) PYROPHOSPHORYL-UNDECAPRENOL N-ACETYLGLUCOSAMINE TRANSFERASE 1"/>
    <property type="match status" value="1"/>
</dbReference>
<dbReference type="GO" id="GO:0016758">
    <property type="term" value="F:hexosyltransferase activity"/>
    <property type="evidence" value="ECO:0007669"/>
    <property type="project" value="InterPro"/>
</dbReference>
<dbReference type="PANTHER" id="PTHR21015:SF28">
    <property type="entry name" value="SLL1722 PROTEIN"/>
    <property type="match status" value="1"/>
</dbReference>
<accession>A0A1M5BV22</accession>
<gene>
    <name evidence="2" type="ORF">SAMN02745206_02031</name>
</gene>
<dbReference type="RefSeq" id="WP_073038958.1">
    <property type="nucleotide sequence ID" value="NZ_FQVB01000018.1"/>
</dbReference>
<keyword evidence="2" id="KW-0808">Transferase</keyword>
<name>A0A1M5BV22_9BACT</name>
<keyword evidence="3" id="KW-1185">Reference proteome</keyword>
<dbReference type="Proteomes" id="UP000184076">
    <property type="component" value="Unassembled WGS sequence"/>
</dbReference>
<dbReference type="SUPFAM" id="SSF53756">
    <property type="entry name" value="UDP-Glycosyltransferase/glycogen phosphorylase"/>
    <property type="match status" value="1"/>
</dbReference>
<protein>
    <submittedName>
        <fullName evidence="2">Predicted glycosyl transferase</fullName>
    </submittedName>
</protein>
<organism evidence="2 3">
    <name type="scientific">Desulfacinum infernum DSM 9756</name>
    <dbReference type="NCBI Taxonomy" id="1121391"/>
    <lineage>
        <taxon>Bacteria</taxon>
        <taxon>Pseudomonadati</taxon>
        <taxon>Thermodesulfobacteriota</taxon>
        <taxon>Syntrophobacteria</taxon>
        <taxon>Syntrophobacterales</taxon>
        <taxon>Syntrophobacteraceae</taxon>
        <taxon>Desulfacinum</taxon>
    </lineage>
</organism>
<dbReference type="Gene3D" id="3.40.50.2000">
    <property type="entry name" value="Glycogen Phosphorylase B"/>
    <property type="match status" value="1"/>
</dbReference>
<evidence type="ECO:0000313" key="3">
    <source>
        <dbReference type="Proteomes" id="UP000184076"/>
    </source>
</evidence>
<evidence type="ECO:0000259" key="1">
    <source>
        <dbReference type="Pfam" id="PF04101"/>
    </source>
</evidence>
<feature type="domain" description="Glycosyl transferase family 28 C-terminal" evidence="1">
    <location>
        <begin position="211"/>
        <end position="348"/>
    </location>
</feature>
<dbReference type="Pfam" id="PF04101">
    <property type="entry name" value="Glyco_tran_28_C"/>
    <property type="match status" value="1"/>
</dbReference>
<sequence length="374" mass="42468">MKILHYCQHVLGIGHFFRSMEIAKAFYPHPVTFVEGGEPLAHYRPPEHVARVFLPPLMMDPEFKQLEATGGDLESLQDRRREKLLDTYRRTRPDVLLIELFPFGRKKFRFELIPLLKENLSATSRARVVCSVRDILVEKADTAAYEQKVLEILNRYFDLVLVHGDPDMIPLDATFSRTGDIRCPVIHTGYVIRPAASPPPARIPGRVVVSTGGGRVGTELLEAVLRAWERIDDRHLQLHIYKGPFMEDHARRLVEQWADGDPRVEVHPFALDFSSRMAEAEISISMAGYNTCMDILATGTKALVYPFPQNREQALRARALEERGIVRVLDSLGPEDVARAIREELESPPPARRLPRCDGARETVRAVENLVARD</sequence>
<dbReference type="AlphaFoldDB" id="A0A1M5BV22"/>
<dbReference type="InterPro" id="IPR007235">
    <property type="entry name" value="Glyco_trans_28_C"/>
</dbReference>
<dbReference type="EMBL" id="FQVB01000018">
    <property type="protein sequence ID" value="SHF46295.1"/>
    <property type="molecule type" value="Genomic_DNA"/>
</dbReference>
<dbReference type="STRING" id="1121391.SAMN02745206_02031"/>
<dbReference type="OrthoDB" id="503443at2"/>
<proteinExistence type="predicted"/>
<reference evidence="3" key="1">
    <citation type="submission" date="2016-11" db="EMBL/GenBank/DDBJ databases">
        <authorList>
            <person name="Varghese N."/>
            <person name="Submissions S."/>
        </authorList>
    </citation>
    <scope>NUCLEOTIDE SEQUENCE [LARGE SCALE GENOMIC DNA]</scope>
    <source>
        <strain evidence="3">DSM 9756</strain>
    </source>
</reference>